<gene>
    <name evidence="1" type="ORF">SAMN06272737_1168</name>
</gene>
<name>A0A238XUU9_9ACTN</name>
<protein>
    <submittedName>
        <fullName evidence="1">Putative adhesin</fullName>
    </submittedName>
</protein>
<keyword evidence="2" id="KW-1185">Reference proteome</keyword>
<dbReference type="RefSeq" id="WP_089337304.1">
    <property type="nucleotide sequence ID" value="NZ_FZNO01000016.1"/>
</dbReference>
<organism evidence="1 2">
    <name type="scientific">Blastococcus mobilis</name>
    <dbReference type="NCBI Taxonomy" id="1938746"/>
    <lineage>
        <taxon>Bacteria</taxon>
        <taxon>Bacillati</taxon>
        <taxon>Actinomycetota</taxon>
        <taxon>Actinomycetes</taxon>
        <taxon>Geodermatophilales</taxon>
        <taxon>Geodermatophilaceae</taxon>
        <taxon>Blastococcus</taxon>
    </lineage>
</organism>
<evidence type="ECO:0000313" key="1">
    <source>
        <dbReference type="EMBL" id="SNR62301.1"/>
    </source>
</evidence>
<dbReference type="EMBL" id="FZNO01000016">
    <property type="protein sequence ID" value="SNR62301.1"/>
    <property type="molecule type" value="Genomic_DNA"/>
</dbReference>
<sequence length="263" mass="27461">MPTFATPGPITARIEVGAGSVRVRAADRPDTVVTVRPRDERSSVDVTAAEQTLVAFTAGELVVRSPNRPRLLFFGSGPEIEVDVALPEGSALHVRAIAGDVACAGRLGAVELESKHGDLRLERAGSLRARTASGGITASAVDGETEASTAYGNVRVGEATGPARVEIGYGDIRLDRALGSVHGTTKYGQVRVGEAVRGSLVLETAYGTIEAGVREGTAAWLDVHAGAGRIRNMLTETQGPEGADETVEIHARTAYGDILIRRA</sequence>
<evidence type="ECO:0000313" key="2">
    <source>
        <dbReference type="Proteomes" id="UP000198403"/>
    </source>
</evidence>
<accession>A0A238XUU9</accession>
<dbReference type="Proteomes" id="UP000198403">
    <property type="component" value="Unassembled WGS sequence"/>
</dbReference>
<dbReference type="AlphaFoldDB" id="A0A238XUU9"/>
<proteinExistence type="predicted"/>
<reference evidence="1 2" key="1">
    <citation type="submission" date="2017-06" db="EMBL/GenBank/DDBJ databases">
        <authorList>
            <person name="Kim H.J."/>
            <person name="Triplett B.A."/>
        </authorList>
    </citation>
    <scope>NUCLEOTIDE SEQUENCE [LARGE SCALE GENOMIC DNA]</scope>
    <source>
        <strain evidence="1 2">DSM 44272</strain>
    </source>
</reference>
<dbReference type="OrthoDB" id="3252095at2"/>